<dbReference type="PANTHER" id="PTHR45766:SF6">
    <property type="entry name" value="SWI_SNF-RELATED MATRIX-ASSOCIATED ACTIN-DEPENDENT REGULATOR OF CHROMATIN SUBFAMILY A-LIKE PROTEIN 1"/>
    <property type="match status" value="1"/>
</dbReference>
<dbReference type="PANTHER" id="PTHR45766">
    <property type="entry name" value="DNA ANNEALING HELICASE AND ENDONUCLEASE ZRANB3 FAMILY MEMBER"/>
    <property type="match status" value="1"/>
</dbReference>
<dbReference type="AlphaFoldDB" id="A4JVW1"/>
<dbReference type="SMART" id="SM00487">
    <property type="entry name" value="DEXDc"/>
    <property type="match status" value="1"/>
</dbReference>
<dbReference type="GO" id="GO:0016787">
    <property type="term" value="F:hydrolase activity"/>
    <property type="evidence" value="ECO:0007669"/>
    <property type="project" value="UniProtKB-KW"/>
</dbReference>
<dbReference type="Pfam" id="PF00176">
    <property type="entry name" value="SNF2-rel_dom"/>
    <property type="match status" value="1"/>
</dbReference>
<name>A4JVW1_BURVG</name>
<dbReference type="GO" id="GO:0031297">
    <property type="term" value="P:replication fork processing"/>
    <property type="evidence" value="ECO:0007669"/>
    <property type="project" value="TreeGrafter"/>
</dbReference>
<dbReference type="Gene3D" id="3.40.50.300">
    <property type="entry name" value="P-loop containing nucleotide triphosphate hydrolases"/>
    <property type="match status" value="1"/>
</dbReference>
<organism evidence="4 5">
    <name type="scientific">Burkholderia vietnamiensis (strain G4 / LMG 22486)</name>
    <name type="common">Burkholderia cepacia (strain R1808)</name>
    <dbReference type="NCBI Taxonomy" id="269482"/>
    <lineage>
        <taxon>Bacteria</taxon>
        <taxon>Pseudomonadati</taxon>
        <taxon>Pseudomonadota</taxon>
        <taxon>Betaproteobacteria</taxon>
        <taxon>Burkholderiales</taxon>
        <taxon>Burkholderiaceae</taxon>
        <taxon>Burkholderia</taxon>
        <taxon>Burkholderia cepacia complex</taxon>
    </lineage>
</organism>
<dbReference type="PROSITE" id="PS51192">
    <property type="entry name" value="HELICASE_ATP_BIND_1"/>
    <property type="match status" value="1"/>
</dbReference>
<feature type="domain" description="Helicase ATP-binding" evidence="2">
    <location>
        <begin position="131"/>
        <end position="299"/>
    </location>
</feature>
<dbReference type="InterPro" id="IPR000330">
    <property type="entry name" value="SNF2_N"/>
</dbReference>
<accession>A4JVW1</accession>
<dbReference type="KEGG" id="bvi:Bcep1808_7539"/>
<evidence type="ECO:0000256" key="1">
    <source>
        <dbReference type="ARBA" id="ARBA00022801"/>
    </source>
</evidence>
<dbReference type="InterPro" id="IPR049730">
    <property type="entry name" value="SNF2/RAD54-like_C"/>
</dbReference>
<geneLocation type="plasmid" evidence="4 5">
    <name>pBVIE03</name>
</geneLocation>
<dbReference type="InterPro" id="IPR014001">
    <property type="entry name" value="Helicase_ATP-bd"/>
</dbReference>
<evidence type="ECO:0000313" key="5">
    <source>
        <dbReference type="Proteomes" id="UP000002287"/>
    </source>
</evidence>
<dbReference type="EMBL" id="CP000619">
    <property type="protein sequence ID" value="ABO60414.1"/>
    <property type="molecule type" value="Genomic_DNA"/>
</dbReference>
<evidence type="ECO:0000259" key="2">
    <source>
        <dbReference type="PROSITE" id="PS51192"/>
    </source>
</evidence>
<dbReference type="CDD" id="cd18793">
    <property type="entry name" value="SF2_C_SNF"/>
    <property type="match status" value="1"/>
</dbReference>
<dbReference type="GO" id="GO:0006281">
    <property type="term" value="P:DNA repair"/>
    <property type="evidence" value="ECO:0007669"/>
    <property type="project" value="TreeGrafter"/>
</dbReference>
<dbReference type="Pfam" id="PF00271">
    <property type="entry name" value="Helicase_C"/>
    <property type="match status" value="1"/>
</dbReference>
<dbReference type="GO" id="GO:0005524">
    <property type="term" value="F:ATP binding"/>
    <property type="evidence" value="ECO:0007669"/>
    <property type="project" value="InterPro"/>
</dbReference>
<dbReference type="HOGENOM" id="CLU_000315_33_4_4"/>
<gene>
    <name evidence="4" type="ordered locus">Bcep1808_7539</name>
</gene>
<protein>
    <submittedName>
        <fullName evidence="4">SNF2-related protein</fullName>
    </submittedName>
</protein>
<evidence type="ECO:0000313" key="4">
    <source>
        <dbReference type="EMBL" id="ABO60414.1"/>
    </source>
</evidence>
<dbReference type="Gene3D" id="3.40.50.10810">
    <property type="entry name" value="Tandem AAA-ATPase domain"/>
    <property type="match status" value="1"/>
</dbReference>
<evidence type="ECO:0000259" key="3">
    <source>
        <dbReference type="PROSITE" id="PS51194"/>
    </source>
</evidence>
<dbReference type="InterPro" id="IPR027417">
    <property type="entry name" value="P-loop_NTPase"/>
</dbReference>
<proteinExistence type="predicted"/>
<dbReference type="GO" id="GO:0004386">
    <property type="term" value="F:helicase activity"/>
    <property type="evidence" value="ECO:0007669"/>
    <property type="project" value="UniProtKB-KW"/>
</dbReference>
<keyword evidence="4" id="KW-0614">Plasmid</keyword>
<feature type="domain" description="Helicase C-terminal" evidence="3">
    <location>
        <begin position="413"/>
        <end position="556"/>
    </location>
</feature>
<dbReference type="InterPro" id="IPR001650">
    <property type="entry name" value="Helicase_C-like"/>
</dbReference>
<reference evidence="4 5" key="1">
    <citation type="submission" date="2007-03" db="EMBL/GenBank/DDBJ databases">
        <title>Complete sequence of plasmid pBVIE03 of Burkholderia vietnamiensis G4.</title>
        <authorList>
            <consortium name="US DOE Joint Genome Institute"/>
            <person name="Copeland A."/>
            <person name="Lucas S."/>
            <person name="Lapidus A."/>
            <person name="Barry K."/>
            <person name="Detter J.C."/>
            <person name="Glavina del Rio T."/>
            <person name="Hammon N."/>
            <person name="Israni S."/>
            <person name="Dalin E."/>
            <person name="Tice H."/>
            <person name="Pitluck S."/>
            <person name="Chain P."/>
            <person name="Malfatti S."/>
            <person name="Shin M."/>
            <person name="Vergez L."/>
            <person name="Schmutz J."/>
            <person name="Larimer F."/>
            <person name="Land M."/>
            <person name="Hauser L."/>
            <person name="Kyrpides N."/>
            <person name="Tiedje J."/>
            <person name="Richardson P."/>
        </authorList>
    </citation>
    <scope>NUCLEOTIDE SEQUENCE [LARGE SCALE GENOMIC DNA]</scope>
    <source>
        <strain evidence="5">G4 / LMG 22486</strain>
        <plasmid evidence="4 5">pBVIE03</plasmid>
    </source>
</reference>
<dbReference type="SUPFAM" id="SSF52540">
    <property type="entry name" value="P-loop containing nucleoside triphosphate hydrolases"/>
    <property type="match status" value="2"/>
</dbReference>
<dbReference type="InterPro" id="IPR038718">
    <property type="entry name" value="SNF2-like_sf"/>
</dbReference>
<dbReference type="Proteomes" id="UP000002287">
    <property type="component" value="Plasmid pBVIE03"/>
</dbReference>
<keyword evidence="1" id="KW-0378">Hydrolase</keyword>
<dbReference type="PROSITE" id="PS51194">
    <property type="entry name" value="HELICASE_CTER"/>
    <property type="match status" value="1"/>
</dbReference>
<sequence length="599" mass="66427">MKNDLPPYLILPEHNTEPLGVLEKVKGPHGPLWQITGDPQMVTMAKRLFPASEGRGAGIAKFPVNQRLFGELVWFLHRYPLDIVSKDEFLADYERSCAFVLKRQEILAHPIVRYPDVLFTGELRQFQQEGLDWILTNKRTLLADDMGLGKTVTASAVIATDPAWPVLVTPPPHLVKHWEAFLARFLDVQDNSAGPLFSDGKLVVHVIRGTNRKKEPLPPAHIYICHYLLLRHWREELAAAGLKKVIFDEAQELRHAGTEKYSAASELASIAEIVLALSGTPIYGRGGEMWNVMNVVDYHCLGDWDTFTREWCAGYGSDVVKDPELLNATLRRDGLMLRRRKEEVAAQLPAKERIVESVDSDQGIFAKFVTEAVRLAKSAKASPDRFERGRLQMQAIELTRRATGVAKAPAVAAFVRGMLEAGEPTVVFAHHHDVVDYLQAELADFRPVLITGRQTEDQKWIAKESFIKGESLLCIVALRAATGIDGLQSRARVAVFAELDWSPAIHKQAEDRLHRDGQQNPVLCYYLVSDAGVDPDMLENLGAKAQQFIGLMGDTPETATARELSESKARKHMQNVLAKLVGGAGDAIVAADIDALVAG</sequence>